<keyword evidence="4" id="KW-0436">Ligase</keyword>
<sequence>MAHEFVMVLGLQRYSQDLFTAAEAEVRKEVPSFRLRVFEDRDIQQRPDEVEAAIARCSCFFSSLITLAESTEWLVPVVQRHDPPIVFSFEGVPEVMRLTKVGNYAMGGKGGGGGMPKPVQNVARLLVGNREEDAFYGYVKLQKITSKLVNFLPGKRLTDFRNWTNVTTYWNTRNVANTASMFKLILREYCNMPKLQVPPPVQVPDMGFAHPDAPKYFAKPDEYEKWERERRKRSNGGKKKAEPLGTVAVLSFRSHILGGTHYHNDVVRALEAANLRVLPIFVQGIEGHVVVREWLGRMHVDAVINTMGFPLVGGPAGSTKAGLTVAVARELLSKLDVPYIVSSPLFVQDEENWREHGVGPIQATMMYALPEMDGAIAPVVLGGMRGSEIGTVPDRLNRLGEQASGYVRLRKTPNRDKKVALVVYNYPPGQGNVATAALLDVPSSLIALLDRMRAAGYTVGDYPRDPVQFARCLEATLRADMPELPPGHPPLNLPTVNNEAFYRWIRPQDQERINSRWGAFPGDIAPAGRDRVRLGGMHLGNVYIGIQPMIGMPGDPMRLLFDRENTPHHQYALFYKYLSEEFGAHALVHVGMHGTSEWMPGVQLGMTEHCWPDVLLGTLPNFYVYPINNPAEANIAKRRGYATIVGHAIPPYGRAGLYKELQALKDLLDEQRSRGERGEVEPEPGEHPAMQAIQQKIELLNLDVELAQLPDEPFSAFVSRAYAYLRELENTLITDSLHVMGSAPPPDQQLTLIAEALKIPRDGNMGLGDLALTAVGNGPDSNGVVSSFGDYTGMLAAARRGDVHALTLRDRIEAGCHAFVRRAILDGENPDSAWRAIFGLTEVVPWSMALNPLAEHGRAMLAALRDNTQELDYLLHGLEGKYIPAAPGGDLIRDGMAVLPTGRNIHSLDPFRVPSDSAYERGVRIAESLIAAHVAENGEYPETIAQVLWGLDAIKTKGESIGIVLGLMGARPVKDGQGKIGRYSLIPLEELGRPRIDVLMTASGIFRDTFAGTIDILDRLVRETAVADEPEDQNFIRKHVNAMLAEGKTLEAATARIFTQAEGTYGTDVDEAIDGSAWEDRQELEELFIKRNAFAFGGEKAGGAQPEVLRSLLGTVGRVAQEIDSVEYGLTDMQHYYGYSGALKAAAERATGQQVPLNYVESYTAETKIQNLDQVLRVEYRTKLLNPKWYEGMLKHGHNGAAEIAHRFTYMLGWSATTEAVDNWVYDEAASTFVLDDAMRQRLEAANPEATRNAVGRLLEANTRGMWQTDDETLDRLRELYADLEDRLEGVV</sequence>
<dbReference type="Proteomes" id="UP000220922">
    <property type="component" value="Unassembled WGS sequence"/>
</dbReference>
<comment type="pathway">
    <text evidence="8">Porphyrin-containing compound metabolism.</text>
</comment>
<accession>A0A2H3L1A7</accession>
<dbReference type="InterPro" id="IPR011771">
    <property type="entry name" value="BchH"/>
</dbReference>
<comment type="similarity">
    <text evidence="1">Belongs to the Mg-chelatase subunit H family.</text>
</comment>
<evidence type="ECO:0000256" key="3">
    <source>
        <dbReference type="ARBA" id="ARBA00022531"/>
    </source>
</evidence>
<dbReference type="Pfam" id="PF02514">
    <property type="entry name" value="CobN-Mg_chel"/>
    <property type="match status" value="1"/>
</dbReference>
<organism evidence="12 13">
    <name type="scientific">Candidatus Chloroploca asiatica</name>
    <dbReference type="NCBI Taxonomy" id="1506545"/>
    <lineage>
        <taxon>Bacteria</taxon>
        <taxon>Bacillati</taxon>
        <taxon>Chloroflexota</taxon>
        <taxon>Chloroflexia</taxon>
        <taxon>Chloroflexales</taxon>
        <taxon>Chloroflexineae</taxon>
        <taxon>Oscillochloridaceae</taxon>
        <taxon>Candidatus Chloroploca</taxon>
    </lineage>
</organism>
<dbReference type="InterPro" id="IPR022571">
    <property type="entry name" value="Mg_chelatase_H_N"/>
</dbReference>
<dbReference type="GO" id="GO:0015995">
    <property type="term" value="P:chlorophyll biosynthetic process"/>
    <property type="evidence" value="ECO:0007669"/>
    <property type="project" value="UniProtKB-KW"/>
</dbReference>
<dbReference type="PANTHER" id="PTHR44119">
    <property type="entry name" value="MAGNESIUM-CHELATASE SUBUNIT CHLH, CHLOROPLASTIC"/>
    <property type="match status" value="1"/>
</dbReference>
<name>A0A2H3L1A7_9CHLR</name>
<feature type="domain" description="CobN/magnesium chelatase" evidence="10">
    <location>
        <begin position="168"/>
        <end position="1274"/>
    </location>
</feature>
<dbReference type="GO" id="GO:0005524">
    <property type="term" value="F:ATP binding"/>
    <property type="evidence" value="ECO:0007669"/>
    <property type="project" value="UniProtKB-KW"/>
</dbReference>
<comment type="catalytic activity">
    <reaction evidence="9">
        <text>protoporphyrin IX + Mg(2+) + ATP + H2O = Mg-protoporphyrin IX + ADP + phosphate + 3 H(+)</text>
        <dbReference type="Rhea" id="RHEA:13961"/>
        <dbReference type="ChEBI" id="CHEBI:15377"/>
        <dbReference type="ChEBI" id="CHEBI:15378"/>
        <dbReference type="ChEBI" id="CHEBI:18420"/>
        <dbReference type="ChEBI" id="CHEBI:30616"/>
        <dbReference type="ChEBI" id="CHEBI:43474"/>
        <dbReference type="ChEBI" id="CHEBI:57306"/>
        <dbReference type="ChEBI" id="CHEBI:60492"/>
        <dbReference type="ChEBI" id="CHEBI:456216"/>
        <dbReference type="EC" id="6.6.1.1"/>
    </reaction>
</comment>
<dbReference type="OrthoDB" id="9757976at2"/>
<evidence type="ECO:0000313" key="12">
    <source>
        <dbReference type="EMBL" id="PDV98441.1"/>
    </source>
</evidence>
<evidence type="ECO:0000256" key="2">
    <source>
        <dbReference type="ARBA" id="ARBA00012825"/>
    </source>
</evidence>
<evidence type="ECO:0000259" key="11">
    <source>
        <dbReference type="Pfam" id="PF11965"/>
    </source>
</evidence>
<dbReference type="EC" id="6.6.1.1" evidence="2"/>
<dbReference type="EMBL" id="LYXE01000101">
    <property type="protein sequence ID" value="PDV98441.1"/>
    <property type="molecule type" value="Genomic_DNA"/>
</dbReference>
<evidence type="ECO:0000256" key="1">
    <source>
        <dbReference type="ARBA" id="ARBA00010851"/>
    </source>
</evidence>
<protein>
    <recommendedName>
        <fullName evidence="2">magnesium chelatase</fullName>
        <ecNumber evidence="2">6.6.1.1</ecNumber>
    </recommendedName>
</protein>
<keyword evidence="5" id="KW-0547">Nucleotide-binding</keyword>
<keyword evidence="6" id="KW-0067">ATP-binding</keyword>
<dbReference type="Pfam" id="PF11965">
    <property type="entry name" value="DUF3479"/>
    <property type="match status" value="1"/>
</dbReference>
<proteinExistence type="inferred from homology"/>
<feature type="domain" description="Magnesium chelatase subunit H N-terminal" evidence="11">
    <location>
        <begin position="5"/>
        <end position="163"/>
    </location>
</feature>
<dbReference type="RefSeq" id="WP_097653549.1">
    <property type="nucleotide sequence ID" value="NZ_LYXE01000101.1"/>
</dbReference>
<keyword evidence="3" id="KW-0602">Photosynthesis</keyword>
<reference evidence="12 13" key="1">
    <citation type="submission" date="2016-05" db="EMBL/GenBank/DDBJ databases">
        <authorList>
            <person name="Lavstsen T."/>
            <person name="Jespersen J.S."/>
        </authorList>
    </citation>
    <scope>NUCLEOTIDE SEQUENCE [LARGE SCALE GENOMIC DNA]</scope>
    <source>
        <strain evidence="12 13">B7-9</strain>
    </source>
</reference>
<evidence type="ECO:0000256" key="5">
    <source>
        <dbReference type="ARBA" id="ARBA00022741"/>
    </source>
</evidence>
<keyword evidence="7" id="KW-0149">Chlorophyll biosynthesis</keyword>
<keyword evidence="13" id="KW-1185">Reference proteome</keyword>
<gene>
    <name evidence="12" type="ORF">A9Q02_15550</name>
</gene>
<evidence type="ECO:0000256" key="9">
    <source>
        <dbReference type="ARBA" id="ARBA00048693"/>
    </source>
</evidence>
<comment type="caution">
    <text evidence="12">The sequence shown here is derived from an EMBL/GenBank/DDBJ whole genome shotgun (WGS) entry which is preliminary data.</text>
</comment>
<evidence type="ECO:0000256" key="4">
    <source>
        <dbReference type="ARBA" id="ARBA00022598"/>
    </source>
</evidence>
<evidence type="ECO:0000256" key="6">
    <source>
        <dbReference type="ARBA" id="ARBA00022840"/>
    </source>
</evidence>
<evidence type="ECO:0000256" key="7">
    <source>
        <dbReference type="ARBA" id="ARBA00023171"/>
    </source>
</evidence>
<dbReference type="InterPro" id="IPR003672">
    <property type="entry name" value="CobN/Mg_chltase"/>
</dbReference>
<dbReference type="CDD" id="cd10150">
    <property type="entry name" value="CobN_like"/>
    <property type="match status" value="1"/>
</dbReference>
<evidence type="ECO:0000256" key="8">
    <source>
        <dbReference type="ARBA" id="ARBA00023444"/>
    </source>
</evidence>
<dbReference type="GO" id="GO:0015979">
    <property type="term" value="P:photosynthesis"/>
    <property type="evidence" value="ECO:0007669"/>
    <property type="project" value="UniProtKB-KW"/>
</dbReference>
<dbReference type="GO" id="GO:0016851">
    <property type="term" value="F:magnesium chelatase activity"/>
    <property type="evidence" value="ECO:0007669"/>
    <property type="project" value="UniProtKB-EC"/>
</dbReference>
<dbReference type="PANTHER" id="PTHR44119:SF1">
    <property type="entry name" value="MAGNESIUM-CHELATASE SUBUNIT CHLH, CHLOROPLASTIC"/>
    <property type="match status" value="1"/>
</dbReference>
<evidence type="ECO:0000313" key="13">
    <source>
        <dbReference type="Proteomes" id="UP000220922"/>
    </source>
</evidence>
<evidence type="ECO:0000259" key="10">
    <source>
        <dbReference type="Pfam" id="PF02514"/>
    </source>
</evidence>
<dbReference type="NCBIfam" id="TIGR02025">
    <property type="entry name" value="BchH"/>
    <property type="match status" value="1"/>
</dbReference>